<evidence type="ECO:0000313" key="2">
    <source>
        <dbReference type="EMBL" id="SAY46514.1"/>
    </source>
</evidence>
<evidence type="ECO:0000256" key="1">
    <source>
        <dbReference type="SAM" id="Phobius"/>
    </source>
</evidence>
<protein>
    <submittedName>
        <fullName evidence="2">Uncharacterized protein</fullName>
    </submittedName>
</protein>
<proteinExistence type="predicted"/>
<reference evidence="2" key="1">
    <citation type="submission" date="2016-05" db="EMBL/GenBank/DDBJ databases">
        <authorList>
            <person name="Lavstsen T."/>
            <person name="Jespersen J.S."/>
        </authorList>
    </citation>
    <scope>NUCLEOTIDE SEQUENCE</scope>
    <source>
        <strain evidence="2">PWN146_assembly</strain>
    </source>
</reference>
<dbReference type="AlphaFoldDB" id="A0A1C3HN85"/>
<keyword evidence="1" id="KW-1133">Transmembrane helix</keyword>
<keyword evidence="1" id="KW-0472">Membrane</keyword>
<sequence>MTYLYLAVLFFVAAVALWVVSHGAFEVAFVKDYVADSREFHVMNMWNVLMYFIPGMFAALSAGCLAVAIVFEVLGMSCLFITVLWQKCRIYRQARLSREAA</sequence>
<gene>
    <name evidence="2" type="ORF">PWN146_05283</name>
</gene>
<name>A0A1C3HN85_SERMA</name>
<accession>A0A1C3HN85</accession>
<dbReference type="EMBL" id="LT575491">
    <property type="protein sequence ID" value="SAY46514.1"/>
    <property type="molecule type" value="Genomic_DNA"/>
</dbReference>
<keyword evidence="1" id="KW-0812">Transmembrane</keyword>
<feature type="transmembrane region" description="Helical" evidence="1">
    <location>
        <begin position="52"/>
        <end position="85"/>
    </location>
</feature>
<organism evidence="2">
    <name type="scientific">Serratia marcescens</name>
    <dbReference type="NCBI Taxonomy" id="615"/>
    <lineage>
        <taxon>Bacteria</taxon>
        <taxon>Pseudomonadati</taxon>
        <taxon>Pseudomonadota</taxon>
        <taxon>Gammaproteobacteria</taxon>
        <taxon>Enterobacterales</taxon>
        <taxon>Yersiniaceae</taxon>
        <taxon>Serratia</taxon>
    </lineage>
</organism>